<feature type="transmembrane region" description="Helical" evidence="1">
    <location>
        <begin position="130"/>
        <end position="152"/>
    </location>
</feature>
<proteinExistence type="predicted"/>
<gene>
    <name evidence="2" type="ORF">ABIE21_003233</name>
</gene>
<evidence type="ECO:0000313" key="3">
    <source>
        <dbReference type="Proteomes" id="UP001549257"/>
    </source>
</evidence>
<evidence type="ECO:0000313" key="2">
    <source>
        <dbReference type="EMBL" id="MET4583707.1"/>
    </source>
</evidence>
<keyword evidence="1" id="KW-0812">Transmembrane</keyword>
<keyword evidence="1" id="KW-1133">Transmembrane helix</keyword>
<accession>A0ABV2QTC5</accession>
<comment type="caution">
    <text evidence="2">The sequence shown here is derived from an EMBL/GenBank/DDBJ whole genome shotgun (WGS) entry which is preliminary data.</text>
</comment>
<keyword evidence="1" id="KW-0472">Membrane</keyword>
<evidence type="ECO:0000256" key="1">
    <source>
        <dbReference type="SAM" id="Phobius"/>
    </source>
</evidence>
<dbReference type="Proteomes" id="UP001549257">
    <property type="component" value="Unassembled WGS sequence"/>
</dbReference>
<name>A0ABV2QTC5_9MICO</name>
<feature type="transmembrane region" description="Helical" evidence="1">
    <location>
        <begin position="46"/>
        <end position="64"/>
    </location>
</feature>
<dbReference type="RefSeq" id="WP_354025873.1">
    <property type="nucleotide sequence ID" value="NZ_JBEPSJ010000004.1"/>
</dbReference>
<dbReference type="EMBL" id="JBEPSJ010000004">
    <property type="protein sequence ID" value="MET4583707.1"/>
    <property type="molecule type" value="Genomic_DNA"/>
</dbReference>
<organism evidence="2 3">
    <name type="scientific">Conyzicola nivalis</name>
    <dbReference type="NCBI Taxonomy" id="1477021"/>
    <lineage>
        <taxon>Bacteria</taxon>
        <taxon>Bacillati</taxon>
        <taxon>Actinomycetota</taxon>
        <taxon>Actinomycetes</taxon>
        <taxon>Micrococcales</taxon>
        <taxon>Microbacteriaceae</taxon>
        <taxon>Conyzicola</taxon>
    </lineage>
</organism>
<protein>
    <submittedName>
        <fullName evidence="2">Uncharacterized protein</fullName>
    </submittedName>
</protein>
<feature type="transmembrane region" description="Helical" evidence="1">
    <location>
        <begin position="20"/>
        <end position="40"/>
    </location>
</feature>
<reference evidence="2 3" key="1">
    <citation type="submission" date="2024-06" db="EMBL/GenBank/DDBJ databases">
        <title>Sorghum-associated microbial communities from plants grown in Nebraska, USA.</title>
        <authorList>
            <person name="Schachtman D."/>
        </authorList>
    </citation>
    <scope>NUCLEOTIDE SEQUENCE [LARGE SCALE GENOMIC DNA]</scope>
    <source>
        <strain evidence="2 3">2857</strain>
    </source>
</reference>
<sequence length="376" mass="40187">MRNDTAQRLDPLGGLTARPFVIGAVAVSLLVSVSMSITSASQVSSPPLEIAGLLALAAAGVFFIRASSPFRAPFPLRAHATVCLLALLAILLNSLAQWGSNEVVRDDWGAVALAILTLMFGSYRPGWEIMVCAVVCSAVIGGLAVAQAHTFVADVPAPVFGILAAVPVLAAGAAASTFSRSLVGSLLEWRSAHGRPEASVSGDGDGAGRTDTARASHLVHLSEQVFPFLEGVVRHPQLTAADGDRARVLARELRMLMVIDAERSWLMRLVRDVRDPQHVADGMGEAERGYVRAMVGHMRRDDGLTAERMRLTLHAEGSHATCTLSVPCAPEHNPRVQLAPYIAVGRSIFDSVDWRVERGMLTLRLTFQPNETRGNP</sequence>
<feature type="transmembrane region" description="Helical" evidence="1">
    <location>
        <begin position="158"/>
        <end position="178"/>
    </location>
</feature>
<feature type="transmembrane region" description="Helical" evidence="1">
    <location>
        <begin position="76"/>
        <end position="96"/>
    </location>
</feature>
<keyword evidence="3" id="KW-1185">Reference proteome</keyword>